<reference evidence="2" key="1">
    <citation type="submission" date="2021-01" db="EMBL/GenBank/DDBJ databases">
        <authorList>
            <person name="Corre E."/>
            <person name="Pelletier E."/>
            <person name="Niang G."/>
            <person name="Scheremetjew M."/>
            <person name="Finn R."/>
            <person name="Kale V."/>
            <person name="Holt S."/>
            <person name="Cochrane G."/>
            <person name="Meng A."/>
            <person name="Brown T."/>
            <person name="Cohen L."/>
        </authorList>
    </citation>
    <scope>NUCLEOTIDE SEQUENCE</scope>
    <source>
        <strain evidence="2">CCMP2222</strain>
    </source>
</reference>
<dbReference type="EMBL" id="HBGQ01050858">
    <property type="protein sequence ID" value="CAD9451147.1"/>
    <property type="molecule type" value="Transcribed_RNA"/>
</dbReference>
<dbReference type="InterPro" id="IPR047574">
    <property type="entry name" value="AD"/>
</dbReference>
<gene>
    <name evidence="2" type="ORF">AAND1436_LOCUS24731</name>
</gene>
<name>A0A7S2DEZ8_9DINO</name>
<dbReference type="Pfam" id="PF09793">
    <property type="entry name" value="AD"/>
    <property type="match status" value="1"/>
</dbReference>
<evidence type="ECO:0000313" key="2">
    <source>
        <dbReference type="EMBL" id="CAD9451147.1"/>
    </source>
</evidence>
<accession>A0A7S2DEZ8</accession>
<dbReference type="PANTHER" id="PTHR13542">
    <property type="entry name" value="LSM12 HOMOLOG"/>
    <property type="match status" value="1"/>
</dbReference>
<feature type="domain" description="AD" evidence="1">
    <location>
        <begin position="81"/>
        <end position="174"/>
    </location>
</feature>
<organism evidence="2">
    <name type="scientific">Alexandrium andersonii</name>
    <dbReference type="NCBI Taxonomy" id="327968"/>
    <lineage>
        <taxon>Eukaryota</taxon>
        <taxon>Sar</taxon>
        <taxon>Alveolata</taxon>
        <taxon>Dinophyceae</taxon>
        <taxon>Gonyaulacales</taxon>
        <taxon>Pyrocystaceae</taxon>
        <taxon>Alexandrium</taxon>
    </lineage>
</organism>
<protein>
    <recommendedName>
        <fullName evidence="1">AD domain-containing protein</fullName>
    </recommendedName>
</protein>
<dbReference type="SMART" id="SM00995">
    <property type="entry name" value="AD"/>
    <property type="match status" value="1"/>
</dbReference>
<dbReference type="PROSITE" id="PS52001">
    <property type="entry name" value="AD"/>
    <property type="match status" value="1"/>
</dbReference>
<dbReference type="InterPro" id="IPR039683">
    <property type="entry name" value="Lsm12-like"/>
</dbReference>
<proteinExistence type="predicted"/>
<dbReference type="InterPro" id="IPR019181">
    <property type="entry name" value="LSM12_ABD"/>
</dbReference>
<sequence length="181" mass="20187">MTQAQPPVESFLGTVIRVVTTFGEEIEGELFCVDIHGSNSVVICQRLDNGVVNYKWCKTNIIREVSATSAPPAGAGEDWLPHVDLRHVEARSKKLEDEAREDAKRYGVGVTEHAQEVFDALAKTMEAEWEGEDIKVLGVRISKPYDPERNVTGGDPQARERVQKVLQNELGRMNSKKQQGK</sequence>
<evidence type="ECO:0000259" key="1">
    <source>
        <dbReference type="PROSITE" id="PS52001"/>
    </source>
</evidence>
<dbReference type="AlphaFoldDB" id="A0A7S2DEZ8"/>